<keyword evidence="2" id="KW-0812">Transmembrane</keyword>
<organism evidence="3 4">
    <name type="scientific">Pleomassaria siparia CBS 279.74</name>
    <dbReference type="NCBI Taxonomy" id="1314801"/>
    <lineage>
        <taxon>Eukaryota</taxon>
        <taxon>Fungi</taxon>
        <taxon>Dikarya</taxon>
        <taxon>Ascomycota</taxon>
        <taxon>Pezizomycotina</taxon>
        <taxon>Dothideomycetes</taxon>
        <taxon>Pleosporomycetidae</taxon>
        <taxon>Pleosporales</taxon>
        <taxon>Pleomassariaceae</taxon>
        <taxon>Pleomassaria</taxon>
    </lineage>
</organism>
<feature type="transmembrane region" description="Helical" evidence="2">
    <location>
        <begin position="12"/>
        <end position="33"/>
    </location>
</feature>
<keyword evidence="2" id="KW-1133">Transmembrane helix</keyword>
<dbReference type="Proteomes" id="UP000799428">
    <property type="component" value="Unassembled WGS sequence"/>
</dbReference>
<evidence type="ECO:0000313" key="4">
    <source>
        <dbReference type="Proteomes" id="UP000799428"/>
    </source>
</evidence>
<keyword evidence="2" id="KW-0472">Membrane</keyword>
<keyword evidence="4" id="KW-1185">Reference proteome</keyword>
<protein>
    <submittedName>
        <fullName evidence="3">Uncharacterized protein</fullName>
    </submittedName>
</protein>
<reference evidence="3" key="1">
    <citation type="journal article" date="2020" name="Stud. Mycol.">
        <title>101 Dothideomycetes genomes: a test case for predicting lifestyles and emergence of pathogens.</title>
        <authorList>
            <person name="Haridas S."/>
            <person name="Albert R."/>
            <person name="Binder M."/>
            <person name="Bloem J."/>
            <person name="Labutti K."/>
            <person name="Salamov A."/>
            <person name="Andreopoulos B."/>
            <person name="Baker S."/>
            <person name="Barry K."/>
            <person name="Bills G."/>
            <person name="Bluhm B."/>
            <person name="Cannon C."/>
            <person name="Castanera R."/>
            <person name="Culley D."/>
            <person name="Daum C."/>
            <person name="Ezra D."/>
            <person name="Gonzalez J."/>
            <person name="Henrissat B."/>
            <person name="Kuo A."/>
            <person name="Liang C."/>
            <person name="Lipzen A."/>
            <person name="Lutzoni F."/>
            <person name="Magnuson J."/>
            <person name="Mondo S."/>
            <person name="Nolan M."/>
            <person name="Ohm R."/>
            <person name="Pangilinan J."/>
            <person name="Park H.-J."/>
            <person name="Ramirez L."/>
            <person name="Alfaro M."/>
            <person name="Sun H."/>
            <person name="Tritt A."/>
            <person name="Yoshinaga Y."/>
            <person name="Zwiers L.-H."/>
            <person name="Turgeon B."/>
            <person name="Goodwin S."/>
            <person name="Spatafora J."/>
            <person name="Crous P."/>
            <person name="Grigoriev I."/>
        </authorList>
    </citation>
    <scope>NUCLEOTIDE SEQUENCE</scope>
    <source>
        <strain evidence="3">CBS 279.74</strain>
    </source>
</reference>
<sequence>MSGSSGSIELDILLALLVMCDGIVTLLLSNGLFNVQNFVEDRYHDLQNRFGNLQKLIPVPRGRIRIPTIPSESVEEIFMTSLGQSDTDNGEAGNESSAPGDTPSQVIELQEVSSSGPTQNDSNLPSNSPDQPAVDQTQDQNMTQGHTDRPNPKLKKLSKHWWISSRKRLTRSWRDFLVVVKMVIVVMILIGVVVSRILRALAK</sequence>
<proteinExistence type="predicted"/>
<gene>
    <name evidence="3" type="ORF">K504DRAFT_450427</name>
</gene>
<accession>A0A6G1KN10</accession>
<feature type="region of interest" description="Disordered" evidence="1">
    <location>
        <begin position="83"/>
        <end position="154"/>
    </location>
</feature>
<evidence type="ECO:0000313" key="3">
    <source>
        <dbReference type="EMBL" id="KAF2713781.1"/>
    </source>
</evidence>
<evidence type="ECO:0000256" key="2">
    <source>
        <dbReference type="SAM" id="Phobius"/>
    </source>
</evidence>
<dbReference type="EMBL" id="MU005765">
    <property type="protein sequence ID" value="KAF2713781.1"/>
    <property type="molecule type" value="Genomic_DNA"/>
</dbReference>
<evidence type="ECO:0000256" key="1">
    <source>
        <dbReference type="SAM" id="MobiDB-lite"/>
    </source>
</evidence>
<name>A0A6G1KN10_9PLEO</name>
<feature type="transmembrane region" description="Helical" evidence="2">
    <location>
        <begin position="176"/>
        <end position="198"/>
    </location>
</feature>
<dbReference type="AlphaFoldDB" id="A0A6G1KN10"/>
<feature type="compositionally biased region" description="Polar residues" evidence="1">
    <location>
        <begin position="94"/>
        <end position="145"/>
    </location>
</feature>